<dbReference type="EMBL" id="JACHBF010000010">
    <property type="protein sequence ID" value="MBB6493301.1"/>
    <property type="molecule type" value="Genomic_DNA"/>
</dbReference>
<evidence type="ECO:0000256" key="3">
    <source>
        <dbReference type="ARBA" id="ARBA00022519"/>
    </source>
</evidence>
<keyword evidence="4" id="KW-1278">Translocase</keyword>
<dbReference type="Proteomes" id="UP000526625">
    <property type="component" value="Unassembled WGS sequence"/>
</dbReference>
<dbReference type="Gene3D" id="3.40.50.300">
    <property type="entry name" value="P-loop containing nucleotide triphosphate hydrolases"/>
    <property type="match status" value="1"/>
</dbReference>
<keyword evidence="2" id="KW-1003">Cell membrane</keyword>
<evidence type="ECO:0000256" key="1">
    <source>
        <dbReference type="ARBA" id="ARBA00004417"/>
    </source>
</evidence>
<evidence type="ECO:0000256" key="2">
    <source>
        <dbReference type="ARBA" id="ARBA00022475"/>
    </source>
</evidence>
<reference evidence="6 7" key="1">
    <citation type="submission" date="2020-08" db="EMBL/GenBank/DDBJ databases">
        <title>Genomic Encyclopedia of Type Strains, Phase IV (KMG-V): Genome sequencing to study the core and pangenomes of soil and plant-associated prokaryotes.</title>
        <authorList>
            <person name="Whitman W."/>
        </authorList>
    </citation>
    <scope>NUCLEOTIDE SEQUENCE [LARGE SCALE GENOMIC DNA]</scope>
    <source>
        <strain evidence="6 7">SEMIA 4059</strain>
    </source>
</reference>
<evidence type="ECO:0000313" key="6">
    <source>
        <dbReference type="EMBL" id="MBB6493301.1"/>
    </source>
</evidence>
<gene>
    <name evidence="6" type="ORF">GGD45_003727</name>
</gene>
<keyword evidence="7" id="KW-1185">Reference proteome</keyword>
<organism evidence="6 7">
    <name type="scientific">Rhizobium tropici</name>
    <dbReference type="NCBI Taxonomy" id="398"/>
    <lineage>
        <taxon>Bacteria</taxon>
        <taxon>Pseudomonadati</taxon>
        <taxon>Pseudomonadota</taxon>
        <taxon>Alphaproteobacteria</taxon>
        <taxon>Hyphomicrobiales</taxon>
        <taxon>Rhizobiaceae</taxon>
        <taxon>Rhizobium/Agrobacterium group</taxon>
        <taxon>Rhizobium</taxon>
    </lineage>
</organism>
<protein>
    <submittedName>
        <fullName evidence="6">ABC-type sugar transport system ATPase subunit</fullName>
    </submittedName>
</protein>
<comment type="caution">
    <text evidence="6">The sequence shown here is derived from an EMBL/GenBank/DDBJ whole genome shotgun (WGS) entry which is preliminary data.</text>
</comment>
<evidence type="ECO:0000256" key="4">
    <source>
        <dbReference type="ARBA" id="ARBA00022967"/>
    </source>
</evidence>
<sequence length="76" mass="8626">MNSHLYVTHDQEEALRLSDRIAVFSKGIIDQIGTGPELYANPRTPIPLRTLVGHPSLTIMRLSLFVSLFAPRKIRR</sequence>
<dbReference type="SUPFAM" id="SSF52540">
    <property type="entry name" value="P-loop containing nucleoside triphosphate hydrolases"/>
    <property type="match status" value="1"/>
</dbReference>
<dbReference type="InterPro" id="IPR027417">
    <property type="entry name" value="P-loop_NTPase"/>
</dbReference>
<comment type="subcellular location">
    <subcellularLocation>
        <location evidence="1">Cell inner membrane</location>
        <topology evidence="1">Peripheral membrane protein</topology>
    </subcellularLocation>
</comment>
<proteinExistence type="predicted"/>
<evidence type="ECO:0000256" key="5">
    <source>
        <dbReference type="ARBA" id="ARBA00023136"/>
    </source>
</evidence>
<dbReference type="PANTHER" id="PTHR43875">
    <property type="entry name" value="MALTODEXTRIN IMPORT ATP-BINDING PROTEIN MSMX"/>
    <property type="match status" value="1"/>
</dbReference>
<dbReference type="InterPro" id="IPR047641">
    <property type="entry name" value="ABC_transpr_MalK/UgpC-like"/>
</dbReference>
<accession>A0ABR6R2B1</accession>
<name>A0ABR6R2B1_RHITR</name>
<keyword evidence="6" id="KW-0762">Sugar transport</keyword>
<keyword evidence="6" id="KW-0813">Transport</keyword>
<keyword evidence="3" id="KW-0997">Cell inner membrane</keyword>
<keyword evidence="5" id="KW-0472">Membrane</keyword>
<dbReference type="PANTHER" id="PTHR43875:SF15">
    <property type="entry name" value="TREHALOSE IMPORT ATP-BINDING PROTEIN SUGC"/>
    <property type="match status" value="1"/>
</dbReference>
<evidence type="ECO:0000313" key="7">
    <source>
        <dbReference type="Proteomes" id="UP000526625"/>
    </source>
</evidence>